<keyword evidence="3" id="KW-1185">Reference proteome</keyword>
<dbReference type="Pfam" id="PF00550">
    <property type="entry name" value="PP-binding"/>
    <property type="match status" value="1"/>
</dbReference>
<evidence type="ECO:0000259" key="1">
    <source>
        <dbReference type="PROSITE" id="PS50075"/>
    </source>
</evidence>
<gene>
    <name evidence="2" type="ORF">H9641_01615</name>
</gene>
<name>A0ABR8TUG7_9CELL</name>
<protein>
    <submittedName>
        <fullName evidence="2">Acyl carrier protein</fullName>
    </submittedName>
</protein>
<dbReference type="InterPro" id="IPR009081">
    <property type="entry name" value="PP-bd_ACP"/>
</dbReference>
<reference evidence="2 3" key="1">
    <citation type="submission" date="2020-08" db="EMBL/GenBank/DDBJ databases">
        <title>A Genomic Blueprint of the Chicken Gut Microbiome.</title>
        <authorList>
            <person name="Gilroy R."/>
            <person name="Ravi A."/>
            <person name="Getino M."/>
            <person name="Pursley I."/>
            <person name="Horton D.L."/>
            <person name="Alikhan N.-F."/>
            <person name="Baker D."/>
            <person name="Gharbi K."/>
            <person name="Hall N."/>
            <person name="Watson M."/>
            <person name="Adriaenssens E.M."/>
            <person name="Foster-Nyarko E."/>
            <person name="Jarju S."/>
            <person name="Secka A."/>
            <person name="Antonio M."/>
            <person name="Oren A."/>
            <person name="Chaudhuri R."/>
            <person name="La Ragione R.M."/>
            <person name="Hildebrand F."/>
            <person name="Pallen M.J."/>
        </authorList>
    </citation>
    <scope>NUCLEOTIDE SEQUENCE [LARGE SCALE GENOMIC DNA]</scope>
    <source>
        <strain evidence="2 3">Sa2CUA9</strain>
    </source>
</reference>
<comment type="caution">
    <text evidence="2">The sequence shown here is derived from an EMBL/GenBank/DDBJ whole genome shotgun (WGS) entry which is preliminary data.</text>
</comment>
<dbReference type="Gene3D" id="1.10.1200.10">
    <property type="entry name" value="ACP-like"/>
    <property type="match status" value="1"/>
</dbReference>
<evidence type="ECO:0000313" key="3">
    <source>
        <dbReference type="Proteomes" id="UP000655570"/>
    </source>
</evidence>
<organism evidence="2 3">
    <name type="scientific">Oerskovia merdavium</name>
    <dbReference type="NCBI Taxonomy" id="2762227"/>
    <lineage>
        <taxon>Bacteria</taxon>
        <taxon>Bacillati</taxon>
        <taxon>Actinomycetota</taxon>
        <taxon>Actinomycetes</taxon>
        <taxon>Micrococcales</taxon>
        <taxon>Cellulomonadaceae</taxon>
        <taxon>Oerskovia</taxon>
    </lineage>
</organism>
<evidence type="ECO:0000313" key="2">
    <source>
        <dbReference type="EMBL" id="MBD7979419.1"/>
    </source>
</evidence>
<dbReference type="SUPFAM" id="SSF47336">
    <property type="entry name" value="ACP-like"/>
    <property type="match status" value="1"/>
</dbReference>
<dbReference type="PROSITE" id="PS50075">
    <property type="entry name" value="CARRIER"/>
    <property type="match status" value="1"/>
</dbReference>
<accession>A0ABR8TUG7</accession>
<dbReference type="RefSeq" id="WP_191800387.1">
    <property type="nucleotide sequence ID" value="NZ_JACSQF010000001.1"/>
</dbReference>
<proteinExistence type="predicted"/>
<dbReference type="Proteomes" id="UP000655570">
    <property type="component" value="Unassembled WGS sequence"/>
</dbReference>
<dbReference type="InterPro" id="IPR036736">
    <property type="entry name" value="ACP-like_sf"/>
</dbReference>
<sequence length="88" mass="9249">MTDPDTGSTLDGVVEVIVSTLGIADRAASLDAETELFGAMPELDSLAVLDLIASLEDRFEITIDDDFVTGDAFLTIGSLARLVESLTS</sequence>
<dbReference type="EMBL" id="JACSQF010000001">
    <property type="protein sequence ID" value="MBD7979419.1"/>
    <property type="molecule type" value="Genomic_DNA"/>
</dbReference>
<feature type="domain" description="Carrier" evidence="1">
    <location>
        <begin position="7"/>
        <end position="87"/>
    </location>
</feature>